<organism evidence="4 5">
    <name type="scientific">Sphenostylis stenocarpa</name>
    <dbReference type="NCBI Taxonomy" id="92480"/>
    <lineage>
        <taxon>Eukaryota</taxon>
        <taxon>Viridiplantae</taxon>
        <taxon>Streptophyta</taxon>
        <taxon>Embryophyta</taxon>
        <taxon>Tracheophyta</taxon>
        <taxon>Spermatophyta</taxon>
        <taxon>Magnoliopsida</taxon>
        <taxon>eudicotyledons</taxon>
        <taxon>Gunneridae</taxon>
        <taxon>Pentapetalae</taxon>
        <taxon>rosids</taxon>
        <taxon>fabids</taxon>
        <taxon>Fabales</taxon>
        <taxon>Fabaceae</taxon>
        <taxon>Papilionoideae</taxon>
        <taxon>50 kb inversion clade</taxon>
        <taxon>NPAAA clade</taxon>
        <taxon>indigoferoid/millettioid clade</taxon>
        <taxon>Phaseoleae</taxon>
        <taxon>Sphenostylis</taxon>
    </lineage>
</organism>
<feature type="region of interest" description="Disordered" evidence="1">
    <location>
        <begin position="288"/>
        <end position="307"/>
    </location>
</feature>
<feature type="compositionally biased region" description="Basic residues" evidence="1">
    <location>
        <begin position="271"/>
        <end position="282"/>
    </location>
</feature>
<name>A0AA86VWJ7_9FABA</name>
<gene>
    <name evidence="4" type="ORF">AYBTSS11_LOCUS4540</name>
</gene>
<dbReference type="EMBL" id="OY731399">
    <property type="protein sequence ID" value="CAJ1929739.1"/>
    <property type="molecule type" value="Genomic_DNA"/>
</dbReference>
<dbReference type="Pfam" id="PF24766">
    <property type="entry name" value="DUF7699"/>
    <property type="match status" value="1"/>
</dbReference>
<sequence>MDQTRGKNVVMVSSSEEEDEEYDDVDDDDEDDDDDDDDNDDDDEDDEERDCNDASESDDNDVDDSSLCDKVVSLLQEGKDIKSLKLNECKAYLRNHGLRIAGNRDVCVSRITEHWRLKYGSGYMLYPKSSFTINCTGDVCTGDVVLFRQNVYEKFNKVIRHGKILGNRTIAGRVVKESYGAAKQQHTFTVEVLWSTGFRKLPPLSPLLVKGRNLYKQKTFRQRWKNEPDRIEVLREKHKRGAAARSKRASKNRKRGCIANESEGNFELQQRSKRASKNRKRSCIAIESEGSKRQHEIHNKKGSKPGRSCVVDEIRHRDGSRQANNFQPQVATSSTQEEIWKKNASSRASTYTRGSYQYAEINSYQVPVYPLYDSYPESAHRYHVNSQSRNVPSEFFHHNRGLIPHMIGIPPPRPRVGEFTTTSQLLLSNDKRTYTTAK</sequence>
<dbReference type="AlphaFoldDB" id="A0AA86VWJ7"/>
<dbReference type="PANTHER" id="PTHR35323:SF2">
    <property type="entry name" value="SAP DOMAIN-CONTAINING PROTEIN"/>
    <property type="match status" value="1"/>
</dbReference>
<feature type="region of interest" description="Disordered" evidence="1">
    <location>
        <begin position="237"/>
        <end position="282"/>
    </location>
</feature>
<protein>
    <recommendedName>
        <fullName evidence="6">SAP domain-containing protein</fullName>
    </recommendedName>
</protein>
<evidence type="ECO:0000259" key="3">
    <source>
        <dbReference type="Pfam" id="PF24766"/>
    </source>
</evidence>
<evidence type="ECO:0000313" key="5">
    <source>
        <dbReference type="Proteomes" id="UP001189624"/>
    </source>
</evidence>
<dbReference type="Pfam" id="PF02037">
    <property type="entry name" value="SAP"/>
    <property type="match status" value="1"/>
</dbReference>
<dbReference type="Proteomes" id="UP001189624">
    <property type="component" value="Chromosome 2"/>
</dbReference>
<reference evidence="4" key="1">
    <citation type="submission" date="2023-10" db="EMBL/GenBank/DDBJ databases">
        <authorList>
            <person name="Domelevo Entfellner J.-B."/>
        </authorList>
    </citation>
    <scope>NUCLEOTIDE SEQUENCE</scope>
</reference>
<feature type="compositionally biased region" description="Basic and acidic residues" evidence="1">
    <location>
        <begin position="289"/>
        <end position="299"/>
    </location>
</feature>
<feature type="domain" description="DUF7699" evidence="3">
    <location>
        <begin position="140"/>
        <end position="224"/>
    </location>
</feature>
<evidence type="ECO:0000256" key="1">
    <source>
        <dbReference type="SAM" id="MobiDB-lite"/>
    </source>
</evidence>
<feature type="region of interest" description="Disordered" evidence="1">
    <location>
        <begin position="1"/>
        <end position="64"/>
    </location>
</feature>
<feature type="compositionally biased region" description="Acidic residues" evidence="1">
    <location>
        <begin position="15"/>
        <end position="64"/>
    </location>
</feature>
<feature type="compositionally biased region" description="Basic residues" evidence="1">
    <location>
        <begin position="237"/>
        <end position="256"/>
    </location>
</feature>
<evidence type="ECO:0000313" key="4">
    <source>
        <dbReference type="EMBL" id="CAJ1929739.1"/>
    </source>
</evidence>
<proteinExistence type="predicted"/>
<keyword evidence="5" id="KW-1185">Reference proteome</keyword>
<evidence type="ECO:0000259" key="2">
    <source>
        <dbReference type="Pfam" id="PF02037"/>
    </source>
</evidence>
<accession>A0AA86VWJ7</accession>
<evidence type="ECO:0008006" key="6">
    <source>
        <dbReference type="Google" id="ProtNLM"/>
    </source>
</evidence>
<dbReference type="InterPro" id="IPR056116">
    <property type="entry name" value="DUF7699"/>
</dbReference>
<feature type="domain" description="SAP" evidence="2">
    <location>
        <begin position="80"/>
        <end position="116"/>
    </location>
</feature>
<dbReference type="PANTHER" id="PTHR35323">
    <property type="entry name" value="SAP DOMAIN-CONTAINING PROTEIN"/>
    <property type="match status" value="1"/>
</dbReference>
<dbReference type="Gramene" id="rna-AYBTSS11_LOCUS4540">
    <property type="protein sequence ID" value="CAJ1929739.1"/>
    <property type="gene ID" value="gene-AYBTSS11_LOCUS4540"/>
</dbReference>
<dbReference type="InterPro" id="IPR003034">
    <property type="entry name" value="SAP_dom"/>
</dbReference>